<dbReference type="EMBL" id="BNCD01000011">
    <property type="protein sequence ID" value="GHH81356.1"/>
    <property type="molecule type" value="Genomic_DNA"/>
</dbReference>
<name>A0A919L3H7_9ACTN</name>
<reference evidence="1" key="1">
    <citation type="journal article" date="2014" name="Int. J. Syst. Evol. Microbiol.">
        <title>Complete genome sequence of Corynebacterium casei LMG S-19264T (=DSM 44701T), isolated from a smear-ripened cheese.</title>
        <authorList>
            <consortium name="US DOE Joint Genome Institute (JGI-PGF)"/>
            <person name="Walter F."/>
            <person name="Albersmeier A."/>
            <person name="Kalinowski J."/>
            <person name="Ruckert C."/>
        </authorList>
    </citation>
    <scope>NUCLEOTIDE SEQUENCE</scope>
    <source>
        <strain evidence="1">JCM 5069</strain>
    </source>
</reference>
<evidence type="ECO:0000313" key="2">
    <source>
        <dbReference type="Proteomes" id="UP000603708"/>
    </source>
</evidence>
<gene>
    <name evidence="1" type="ORF">GCM10018793_38510</name>
</gene>
<keyword evidence="2" id="KW-1185">Reference proteome</keyword>
<dbReference type="Proteomes" id="UP000603708">
    <property type="component" value="Unassembled WGS sequence"/>
</dbReference>
<proteinExistence type="predicted"/>
<organism evidence="1 2">
    <name type="scientific">Streptomyces sulfonofaciens</name>
    <dbReference type="NCBI Taxonomy" id="68272"/>
    <lineage>
        <taxon>Bacteria</taxon>
        <taxon>Bacillati</taxon>
        <taxon>Actinomycetota</taxon>
        <taxon>Actinomycetes</taxon>
        <taxon>Kitasatosporales</taxon>
        <taxon>Streptomycetaceae</taxon>
        <taxon>Streptomyces</taxon>
    </lineage>
</organism>
<accession>A0A919L3H7</accession>
<comment type="caution">
    <text evidence="1">The sequence shown here is derived from an EMBL/GenBank/DDBJ whole genome shotgun (WGS) entry which is preliminary data.</text>
</comment>
<sequence length="74" mass="8258">MATARLALSQPHQGDVDQACPTAAGSFDLMTGQPLPGRLRSVLGDYYRGLSTIAPHSPVAREWRERYRTEWSRT</sequence>
<reference evidence="1" key="2">
    <citation type="submission" date="2020-09" db="EMBL/GenBank/DDBJ databases">
        <authorList>
            <person name="Sun Q."/>
            <person name="Ohkuma M."/>
        </authorList>
    </citation>
    <scope>NUCLEOTIDE SEQUENCE</scope>
    <source>
        <strain evidence="1">JCM 5069</strain>
    </source>
</reference>
<protein>
    <submittedName>
        <fullName evidence="1">Uncharacterized protein</fullName>
    </submittedName>
</protein>
<dbReference type="RefSeq" id="WP_189933676.1">
    <property type="nucleotide sequence ID" value="NZ_BNCD01000011.1"/>
</dbReference>
<evidence type="ECO:0000313" key="1">
    <source>
        <dbReference type="EMBL" id="GHH81356.1"/>
    </source>
</evidence>
<dbReference type="AlphaFoldDB" id="A0A919L3H7"/>